<comment type="caution">
    <text evidence="1">The sequence shown here is derived from an EMBL/GenBank/DDBJ whole genome shotgun (WGS) entry which is preliminary data.</text>
</comment>
<dbReference type="AlphaFoldDB" id="A0A2T0GW64"/>
<name>A0A2T0GW64_ACTMO</name>
<proteinExistence type="predicted"/>
<protein>
    <submittedName>
        <fullName evidence="1">Uncharacterized protein</fullName>
    </submittedName>
</protein>
<reference evidence="1 2" key="1">
    <citation type="submission" date="2018-03" db="EMBL/GenBank/DDBJ databases">
        <title>Actinopolyspora mortivallis from Sahara, screening for active biomolecules.</title>
        <authorList>
            <person name="Selama O."/>
            <person name="Wellington E.M.H."/>
            <person name="Hacene H."/>
        </authorList>
    </citation>
    <scope>NUCLEOTIDE SEQUENCE [LARGE SCALE GENOMIC DNA]</scope>
    <source>
        <strain evidence="1 2">M5A</strain>
    </source>
</reference>
<gene>
    <name evidence="1" type="ORF">CEP50_11105</name>
</gene>
<dbReference type="RefSeq" id="WP_106113872.1">
    <property type="nucleotide sequence ID" value="NZ_PVSR01000016.1"/>
</dbReference>
<evidence type="ECO:0000313" key="1">
    <source>
        <dbReference type="EMBL" id="PRW63356.1"/>
    </source>
</evidence>
<accession>A0A2T0GW64</accession>
<dbReference type="Proteomes" id="UP000239352">
    <property type="component" value="Unassembled WGS sequence"/>
</dbReference>
<organism evidence="1 2">
    <name type="scientific">Actinopolyspora mortivallis</name>
    <dbReference type="NCBI Taxonomy" id="33906"/>
    <lineage>
        <taxon>Bacteria</taxon>
        <taxon>Bacillati</taxon>
        <taxon>Actinomycetota</taxon>
        <taxon>Actinomycetes</taxon>
        <taxon>Actinopolysporales</taxon>
        <taxon>Actinopolysporaceae</taxon>
        <taxon>Actinopolyspora</taxon>
    </lineage>
</organism>
<dbReference type="STRING" id="1050202.GCA_000384035_03513"/>
<evidence type="ECO:0000313" key="2">
    <source>
        <dbReference type="Proteomes" id="UP000239352"/>
    </source>
</evidence>
<sequence>MIGPFPLPPVDDQLRAQASTKSDEWIAFVDPMVRPDVTNPPEFAVQGGYHVDANGVLSGRYHINPRYHPTEQRAGMRFANGLELTLWRVLNGFNPLGTLADSFYHAELYAYAESPTDDRMLVLADPENPRVSLLPVCTSQQFNPWRYTRAVEGHTIFQAMANTDVVVDINPASQLPLRMSVSALYGLTNEKTPHLKDIIAGKRNKPQ</sequence>
<dbReference type="InParanoid" id="A0A2T0GW64"/>
<dbReference type="EMBL" id="PVSR01000016">
    <property type="protein sequence ID" value="PRW63356.1"/>
    <property type="molecule type" value="Genomic_DNA"/>
</dbReference>
<keyword evidence="2" id="KW-1185">Reference proteome</keyword>